<comment type="caution">
    <text evidence="1">The sequence shown here is derived from an EMBL/GenBank/DDBJ whole genome shotgun (WGS) entry which is preliminary data.</text>
</comment>
<evidence type="ECO:0000313" key="1">
    <source>
        <dbReference type="EMBL" id="KAF5742062.1"/>
    </source>
</evidence>
<gene>
    <name evidence="1" type="ORF">HS088_TW09G00101</name>
</gene>
<protein>
    <submittedName>
        <fullName evidence="1">Uncharacterized protein</fullName>
    </submittedName>
</protein>
<dbReference type="EMBL" id="JAAARO010000009">
    <property type="protein sequence ID" value="KAF5742062.1"/>
    <property type="molecule type" value="Genomic_DNA"/>
</dbReference>
<name>A0A7J7D6W1_TRIWF</name>
<proteinExistence type="predicted"/>
<dbReference type="Proteomes" id="UP000593562">
    <property type="component" value="Unassembled WGS sequence"/>
</dbReference>
<evidence type="ECO:0000313" key="2">
    <source>
        <dbReference type="Proteomes" id="UP000593562"/>
    </source>
</evidence>
<organism evidence="1 2">
    <name type="scientific">Tripterygium wilfordii</name>
    <name type="common">Thunder God vine</name>
    <dbReference type="NCBI Taxonomy" id="458696"/>
    <lineage>
        <taxon>Eukaryota</taxon>
        <taxon>Viridiplantae</taxon>
        <taxon>Streptophyta</taxon>
        <taxon>Embryophyta</taxon>
        <taxon>Tracheophyta</taxon>
        <taxon>Spermatophyta</taxon>
        <taxon>Magnoliopsida</taxon>
        <taxon>eudicotyledons</taxon>
        <taxon>Gunneridae</taxon>
        <taxon>Pentapetalae</taxon>
        <taxon>rosids</taxon>
        <taxon>fabids</taxon>
        <taxon>Celastrales</taxon>
        <taxon>Celastraceae</taxon>
        <taxon>Tripterygium</taxon>
    </lineage>
</organism>
<sequence length="157" mass="18088">MADSDSTAPPPAAELGAISLGAFMAAECERIRRHRKVKKYERRLNKKIGVDLHLSEFQEKSRRRSIKSLRGHLRQATRERSLAQDESKKRLNALLRFQHVTITSVKEMEKVKYVLDHNEWKVTLWIAVVEQFAQIRSIVLSAILPVTYQGLPRDAMP</sequence>
<reference evidence="1 2" key="1">
    <citation type="journal article" date="2020" name="Nat. Commun.">
        <title>Genome of Tripterygium wilfordii and identification of cytochrome P450 involved in triptolide biosynthesis.</title>
        <authorList>
            <person name="Tu L."/>
            <person name="Su P."/>
            <person name="Zhang Z."/>
            <person name="Gao L."/>
            <person name="Wang J."/>
            <person name="Hu T."/>
            <person name="Zhou J."/>
            <person name="Zhang Y."/>
            <person name="Zhao Y."/>
            <person name="Liu Y."/>
            <person name="Song Y."/>
            <person name="Tong Y."/>
            <person name="Lu Y."/>
            <person name="Yang J."/>
            <person name="Xu C."/>
            <person name="Jia M."/>
            <person name="Peters R.J."/>
            <person name="Huang L."/>
            <person name="Gao W."/>
        </authorList>
    </citation>
    <scope>NUCLEOTIDE SEQUENCE [LARGE SCALE GENOMIC DNA]</scope>
    <source>
        <strain evidence="2">cv. XIE 37</strain>
        <tissue evidence="1">Leaf</tissue>
    </source>
</reference>
<dbReference type="InParanoid" id="A0A7J7D6W1"/>
<accession>A0A7J7D6W1</accession>
<dbReference type="AlphaFoldDB" id="A0A7J7D6W1"/>
<keyword evidence="2" id="KW-1185">Reference proteome</keyword>